<organism evidence="3 4">
    <name type="scientific">Larsenimonas rhizosphaerae</name>
    <dbReference type="NCBI Taxonomy" id="2944682"/>
    <lineage>
        <taxon>Bacteria</taxon>
        <taxon>Pseudomonadati</taxon>
        <taxon>Pseudomonadota</taxon>
        <taxon>Gammaproteobacteria</taxon>
        <taxon>Oceanospirillales</taxon>
        <taxon>Halomonadaceae</taxon>
        <taxon>Larsenimonas</taxon>
    </lineage>
</organism>
<dbReference type="PANTHER" id="PTHR46797:SF1">
    <property type="entry name" value="METHYLPHOSPHONATE SYNTHASE"/>
    <property type="match status" value="1"/>
</dbReference>
<dbReference type="InterPro" id="IPR001387">
    <property type="entry name" value="Cro/C1-type_HTH"/>
</dbReference>
<dbReference type="Gene3D" id="1.10.260.40">
    <property type="entry name" value="lambda repressor-like DNA-binding domains"/>
    <property type="match status" value="1"/>
</dbReference>
<evidence type="ECO:0000256" key="1">
    <source>
        <dbReference type="ARBA" id="ARBA00023125"/>
    </source>
</evidence>
<keyword evidence="4" id="KW-1185">Reference proteome</keyword>
<name>A0AA41ZFY1_9GAMM</name>
<dbReference type="InterPro" id="IPR014710">
    <property type="entry name" value="RmlC-like_jellyroll"/>
</dbReference>
<gene>
    <name evidence="3" type="ORF">OQ287_07360</name>
</gene>
<dbReference type="Proteomes" id="UP001165678">
    <property type="component" value="Unassembled WGS sequence"/>
</dbReference>
<dbReference type="SUPFAM" id="SSF47413">
    <property type="entry name" value="lambda repressor-like DNA-binding domains"/>
    <property type="match status" value="1"/>
</dbReference>
<dbReference type="InterPro" id="IPR010982">
    <property type="entry name" value="Lambda_DNA-bd_dom_sf"/>
</dbReference>
<dbReference type="InterPro" id="IPR011051">
    <property type="entry name" value="RmlC_Cupin_sf"/>
</dbReference>
<keyword evidence="1" id="KW-0238">DNA-binding</keyword>
<evidence type="ECO:0000313" key="3">
    <source>
        <dbReference type="EMBL" id="MCX2524052.1"/>
    </source>
</evidence>
<reference evidence="3" key="1">
    <citation type="submission" date="2022-11" db="EMBL/GenBank/DDBJ databases">
        <title>Larsenimonas rhizosphaerae sp. nov., isolated from a tidal mudflat.</title>
        <authorList>
            <person name="Lee S.D."/>
            <person name="Kim I.S."/>
        </authorList>
    </citation>
    <scope>NUCLEOTIDE SEQUENCE</scope>
    <source>
        <strain evidence="3">GH2-1</strain>
    </source>
</reference>
<dbReference type="EMBL" id="JAPIVE010000002">
    <property type="protein sequence ID" value="MCX2524052.1"/>
    <property type="molecule type" value="Genomic_DNA"/>
</dbReference>
<dbReference type="GO" id="GO:0003700">
    <property type="term" value="F:DNA-binding transcription factor activity"/>
    <property type="evidence" value="ECO:0007669"/>
    <property type="project" value="TreeGrafter"/>
</dbReference>
<dbReference type="Gene3D" id="2.60.120.10">
    <property type="entry name" value="Jelly Rolls"/>
    <property type="match status" value="1"/>
</dbReference>
<dbReference type="Pfam" id="PF01381">
    <property type="entry name" value="HTH_3"/>
    <property type="match status" value="1"/>
</dbReference>
<evidence type="ECO:0000259" key="2">
    <source>
        <dbReference type="PROSITE" id="PS50943"/>
    </source>
</evidence>
<dbReference type="InterPro" id="IPR050807">
    <property type="entry name" value="TransReg_Diox_bact_type"/>
</dbReference>
<dbReference type="SMART" id="SM00530">
    <property type="entry name" value="HTH_XRE"/>
    <property type="match status" value="1"/>
</dbReference>
<dbReference type="AlphaFoldDB" id="A0AA41ZFY1"/>
<sequence>MTTDELIRLGQRITTLRDARALSLSGLAETAGLAKSSLSRLERGQANPTLDTLWRLAEALQLPFGSLIAPVNGHAGNEDVSVQLVAQNTTTAPMDMYLMQMAAHQQRYARAHPAGTREHVTVINGVLTAGNDQHGRRLVAGERLTFDADVDHHYLTHDQGCEALVEVHYRQACTP</sequence>
<feature type="domain" description="HTH cro/C1-type" evidence="2">
    <location>
        <begin position="13"/>
        <end position="67"/>
    </location>
</feature>
<dbReference type="PANTHER" id="PTHR46797">
    <property type="entry name" value="HTH-TYPE TRANSCRIPTIONAL REGULATOR"/>
    <property type="match status" value="1"/>
</dbReference>
<dbReference type="SUPFAM" id="SSF51182">
    <property type="entry name" value="RmlC-like cupins"/>
    <property type="match status" value="1"/>
</dbReference>
<dbReference type="GO" id="GO:0003677">
    <property type="term" value="F:DNA binding"/>
    <property type="evidence" value="ECO:0007669"/>
    <property type="project" value="UniProtKB-KW"/>
</dbReference>
<dbReference type="RefSeq" id="WP_250934904.1">
    <property type="nucleotide sequence ID" value="NZ_JAMLJK010000001.1"/>
</dbReference>
<dbReference type="GO" id="GO:0005829">
    <property type="term" value="C:cytosol"/>
    <property type="evidence" value="ECO:0007669"/>
    <property type="project" value="TreeGrafter"/>
</dbReference>
<dbReference type="PROSITE" id="PS50943">
    <property type="entry name" value="HTH_CROC1"/>
    <property type="match status" value="1"/>
</dbReference>
<protein>
    <submittedName>
        <fullName evidence="3">Helix-turn-helix domain-containing protein</fullName>
    </submittedName>
</protein>
<dbReference type="CDD" id="cd00093">
    <property type="entry name" value="HTH_XRE"/>
    <property type="match status" value="1"/>
</dbReference>
<comment type="caution">
    <text evidence="3">The sequence shown here is derived from an EMBL/GenBank/DDBJ whole genome shotgun (WGS) entry which is preliminary data.</text>
</comment>
<proteinExistence type="predicted"/>
<evidence type="ECO:0000313" key="4">
    <source>
        <dbReference type="Proteomes" id="UP001165678"/>
    </source>
</evidence>
<accession>A0AA41ZFY1</accession>